<sequence length="124" mass="13651">MTIVVHTPNAKGLWTTIQNNLKRTDDAAARGTSAWRKDDTGRAVKIFHAPPAGGLDERAYFVGTVRTGQLLLLDLLPGSEPLNWTRFGQLHGHLVGMLMTEYEREIMSLNVFPNRPAPDGEGLA</sequence>
<protein>
    <submittedName>
        <fullName evidence="1">Uncharacterized protein</fullName>
    </submittedName>
</protein>
<reference evidence="2" key="1">
    <citation type="submission" date="2010-03" db="EMBL/GenBank/DDBJ databases">
        <title>Complete sequence of Mobiluncus curtisii ATCC 43063.</title>
        <authorList>
            <person name="Muzny D."/>
            <person name="Qin X."/>
            <person name="Deng J."/>
            <person name="Jiang H."/>
            <person name="Liu Y."/>
            <person name="Qu J."/>
            <person name="Song X.-Z."/>
            <person name="Zhang L."/>
            <person name="Thornton R."/>
            <person name="Coyle M."/>
            <person name="Francisco L."/>
            <person name="Jackson L."/>
            <person name="Javaid M."/>
            <person name="Korchina V."/>
            <person name="Kovar C."/>
            <person name="Mata R."/>
            <person name="Mathew T."/>
            <person name="Ngo R."/>
            <person name="Nguyen L."/>
            <person name="Nguyen N."/>
            <person name="Okwuonu G."/>
            <person name="Ongeri F."/>
            <person name="Pham C."/>
            <person name="Simmons D."/>
            <person name="Wilczek-Boney K."/>
            <person name="Hale W."/>
            <person name="Jakkamsetti A."/>
            <person name="Pham P."/>
            <person name="Ruth R."/>
            <person name="San Lucas F."/>
            <person name="Warren J."/>
            <person name="Zhang J."/>
            <person name="Zhao Z."/>
            <person name="Zhou C."/>
            <person name="Zhu D."/>
            <person name="Lee S."/>
            <person name="Bess C."/>
            <person name="Blankenburg K."/>
            <person name="Forbes L."/>
            <person name="Fu Q."/>
            <person name="Gubbala S."/>
            <person name="Hirani K."/>
            <person name="Jayaseelan J.C."/>
            <person name="Lara F."/>
            <person name="Munidasa M."/>
            <person name="Palculict T."/>
            <person name="Patil S."/>
            <person name="Pu L.-L."/>
            <person name="Saada N."/>
            <person name="Tang L."/>
            <person name="Weissenberger G."/>
            <person name="Zhu Y."/>
            <person name="Hemphill L."/>
            <person name="Shang Y."/>
            <person name="Youmans B."/>
            <person name="Ayvaz T."/>
            <person name="Ross M."/>
            <person name="Santibanez J."/>
            <person name="Aqrawi P."/>
            <person name="Gross S."/>
            <person name="Joshi V."/>
            <person name="Fowler G."/>
            <person name="Nazareth L."/>
            <person name="Reid J."/>
            <person name="Worley K."/>
            <person name="Petrosino J."/>
            <person name="Highlander S."/>
            <person name="Gibbs R."/>
            <person name="Gibbs R."/>
        </authorList>
    </citation>
    <scope>NUCLEOTIDE SEQUENCE [LARGE SCALE GENOMIC DNA]</scope>
    <source>
        <strain evidence="2">ATCC 43553</strain>
    </source>
</reference>
<evidence type="ECO:0000313" key="1">
    <source>
        <dbReference type="EMBL" id="EFF74555.1"/>
    </source>
</evidence>
<organism evidence="1 2">
    <name type="scientific">Achromobacter piechaudii ATCC 43553</name>
    <dbReference type="NCBI Taxonomy" id="742159"/>
    <lineage>
        <taxon>Bacteria</taxon>
        <taxon>Pseudomonadati</taxon>
        <taxon>Pseudomonadota</taxon>
        <taxon>Betaproteobacteria</taxon>
        <taxon>Burkholderiales</taxon>
        <taxon>Alcaligenaceae</taxon>
        <taxon>Achromobacter</taxon>
    </lineage>
</organism>
<evidence type="ECO:0000313" key="2">
    <source>
        <dbReference type="Proteomes" id="UP000004510"/>
    </source>
</evidence>
<accession>D4XF71</accession>
<dbReference type="OrthoDB" id="8656918at2"/>
<dbReference type="EMBL" id="ADMS01000095">
    <property type="protein sequence ID" value="EFF74555.1"/>
    <property type="molecule type" value="Genomic_DNA"/>
</dbReference>
<dbReference type="HOGENOM" id="CLU_2056204_0_0_4"/>
<dbReference type="Proteomes" id="UP000004510">
    <property type="component" value="Unassembled WGS sequence"/>
</dbReference>
<dbReference type="AlphaFoldDB" id="D4XF71"/>
<dbReference type="PATRIC" id="fig|742159.3.peg.5127"/>
<gene>
    <name evidence="1" type="ORF">HMPREF0004_4118</name>
</gene>
<name>D4XF71_9BURK</name>
<comment type="caution">
    <text evidence="1">The sequence shown here is derived from an EMBL/GenBank/DDBJ whole genome shotgun (WGS) entry which is preliminary data.</text>
</comment>
<proteinExistence type="predicted"/>
<dbReference type="RefSeq" id="WP_006220221.1">
    <property type="nucleotide sequence ID" value="NZ_GG770409.1"/>
</dbReference>